<keyword evidence="6 13" id="KW-1133">Transmembrane helix</keyword>
<feature type="transmembrane region" description="Helical" evidence="13">
    <location>
        <begin position="12"/>
        <end position="32"/>
    </location>
</feature>
<evidence type="ECO:0000256" key="8">
    <source>
        <dbReference type="ARBA" id="ARBA00023136"/>
    </source>
</evidence>
<comment type="function">
    <text evidence="10 13">F(1)F(0) ATP synthase produces ATP from ADP in the presence of a proton or sodium gradient. F-type ATPases consist of two structural domains, F(1) containing the extramembraneous catalytic core and F(0) containing the membrane proton channel, linked together by a central stalk and a peripheral stalk. During catalysis, ATP synthesis in the catalytic domain of F(1) is coupled via a rotary mechanism of the central stalk subunits to proton translocation.</text>
</comment>
<dbReference type="GO" id="GO:0005886">
    <property type="term" value="C:plasma membrane"/>
    <property type="evidence" value="ECO:0007669"/>
    <property type="project" value="UniProtKB-SubCell"/>
</dbReference>
<evidence type="ECO:0000256" key="10">
    <source>
        <dbReference type="ARBA" id="ARBA00025198"/>
    </source>
</evidence>
<evidence type="ECO:0000256" key="4">
    <source>
        <dbReference type="ARBA" id="ARBA00022692"/>
    </source>
</evidence>
<keyword evidence="15" id="KW-0175">Coiled coil</keyword>
<evidence type="ECO:0000313" key="16">
    <source>
        <dbReference type="EMBL" id="BBB32522.1"/>
    </source>
</evidence>
<comment type="similarity">
    <text evidence="1 13 14">Belongs to the ATPase B chain family.</text>
</comment>
<dbReference type="EMBL" id="AP017470">
    <property type="protein sequence ID" value="BBB32522.1"/>
    <property type="molecule type" value="Genomic_DNA"/>
</dbReference>
<evidence type="ECO:0000256" key="14">
    <source>
        <dbReference type="RuleBase" id="RU003848"/>
    </source>
</evidence>
<keyword evidence="13" id="KW-1003">Cell membrane</keyword>
<dbReference type="GO" id="GO:0046933">
    <property type="term" value="F:proton-transporting ATP synthase activity, rotational mechanism"/>
    <property type="evidence" value="ECO:0007669"/>
    <property type="project" value="UniProtKB-UniRule"/>
</dbReference>
<keyword evidence="9 13" id="KW-0066">ATP synthesis</keyword>
<dbReference type="RefSeq" id="WP_201328872.1">
    <property type="nucleotide sequence ID" value="NZ_AP017470.1"/>
</dbReference>
<sequence>MESFMKTLPGPMQINESIIVIAVIFILLYLILKKFYIKPYLFILEERENRIVGAENRFKEVEDYYREKIKQYEDEIKKARVNANALREKLVNEAKKEREKIVNTAKMQAHEVIEKSARELDSALKKELKEAENYVEVIAKMIVEKIIGRKLA</sequence>
<dbReference type="PANTHER" id="PTHR33445:SF2">
    <property type="entry name" value="ATP SYNTHASE SUBUNIT B', CHLOROPLASTIC"/>
    <property type="match status" value="1"/>
</dbReference>
<keyword evidence="3 13" id="KW-0138">CF(0)</keyword>
<evidence type="ECO:0000256" key="7">
    <source>
        <dbReference type="ARBA" id="ARBA00023065"/>
    </source>
</evidence>
<dbReference type="Pfam" id="PF00430">
    <property type="entry name" value="ATP-synt_B"/>
    <property type="match status" value="1"/>
</dbReference>
<feature type="coiled-coil region" evidence="15">
    <location>
        <begin position="44"/>
        <end position="100"/>
    </location>
</feature>
<accession>A0A7R6SZ96</accession>
<keyword evidence="17" id="KW-1185">Reference proteome</keyword>
<keyword evidence="2 13" id="KW-0813">Transport</keyword>
<evidence type="ECO:0000256" key="3">
    <source>
        <dbReference type="ARBA" id="ARBA00022547"/>
    </source>
</evidence>
<gene>
    <name evidence="13" type="primary">atpF</name>
    <name evidence="16" type="ORF">TTHT_0970</name>
</gene>
<dbReference type="GO" id="GO:0045259">
    <property type="term" value="C:proton-transporting ATP synthase complex"/>
    <property type="evidence" value="ECO:0007669"/>
    <property type="project" value="UniProtKB-KW"/>
</dbReference>
<dbReference type="AlphaFoldDB" id="A0A7R6SZ96"/>
<keyword evidence="8 13" id="KW-0472">Membrane</keyword>
<evidence type="ECO:0000256" key="12">
    <source>
        <dbReference type="ARBA" id="ARBA00037847"/>
    </source>
</evidence>
<evidence type="ECO:0000256" key="9">
    <source>
        <dbReference type="ARBA" id="ARBA00023310"/>
    </source>
</evidence>
<name>A0A7R6SZ96_9BACT</name>
<dbReference type="InterPro" id="IPR050059">
    <property type="entry name" value="ATP_synthase_B_chain"/>
</dbReference>
<dbReference type="HAMAP" id="MF_01398">
    <property type="entry name" value="ATP_synth_b_bprime"/>
    <property type="match status" value="1"/>
</dbReference>
<comment type="subunit">
    <text evidence="13">F-type ATPases have 2 components, F(1) - the catalytic core - and F(0) - the membrane proton channel. F(1) has five subunits: alpha(3), beta(3), gamma(1), delta(1), epsilon(1). F(0) has three main subunits: a(1), b(2) and c(10-14). The alpha and beta chains form an alternating ring which encloses part of the gamma chain. F(1) is attached to F(0) by a central stalk formed by the gamma and epsilon chains, while a peripheral stalk is formed by the delta and b chains.</text>
</comment>
<keyword evidence="5 13" id="KW-0375">Hydrogen ion transport</keyword>
<dbReference type="GO" id="GO:0046961">
    <property type="term" value="F:proton-transporting ATPase activity, rotational mechanism"/>
    <property type="evidence" value="ECO:0007669"/>
    <property type="project" value="TreeGrafter"/>
</dbReference>
<dbReference type="GO" id="GO:0012505">
    <property type="term" value="C:endomembrane system"/>
    <property type="evidence" value="ECO:0007669"/>
    <property type="project" value="UniProtKB-SubCell"/>
</dbReference>
<dbReference type="Proteomes" id="UP000595564">
    <property type="component" value="Chromosome"/>
</dbReference>
<dbReference type="KEGG" id="thyd:TTHT_0970"/>
<comment type="function">
    <text evidence="11">Component of the F(0) channel, it forms part of the peripheral stalk, linking F(1) to F(0). The b'-subunit is a diverged and duplicated form of b found in plants and photosynthetic bacteria.</text>
</comment>
<keyword evidence="7 13" id="KW-0406">Ion transport</keyword>
<evidence type="ECO:0000256" key="15">
    <source>
        <dbReference type="SAM" id="Coils"/>
    </source>
</evidence>
<dbReference type="CDD" id="cd06503">
    <property type="entry name" value="ATP-synt_Fo_b"/>
    <property type="match status" value="1"/>
</dbReference>
<evidence type="ECO:0000256" key="13">
    <source>
        <dbReference type="HAMAP-Rule" id="MF_01398"/>
    </source>
</evidence>
<comment type="subcellular location">
    <subcellularLocation>
        <location evidence="13">Cell membrane</location>
        <topology evidence="13">Single-pass membrane protein</topology>
    </subcellularLocation>
    <subcellularLocation>
        <location evidence="12">Endomembrane system</location>
        <topology evidence="12">Single-pass membrane protein</topology>
    </subcellularLocation>
</comment>
<proteinExistence type="inferred from homology"/>
<reference evidence="16 17" key="1">
    <citation type="journal article" date="2012" name="Extremophiles">
        <title>Thermotomaculum hydrothermale gen. nov., sp. nov., a novel heterotrophic thermophile within the phylum Acidobacteria from a deep-sea hydrothermal vent chimney in the Southern Okinawa Trough.</title>
        <authorList>
            <person name="Izumi H."/>
            <person name="Nunoura T."/>
            <person name="Miyazaki M."/>
            <person name="Mino S."/>
            <person name="Toki T."/>
            <person name="Takai K."/>
            <person name="Sako Y."/>
            <person name="Sawabe T."/>
            <person name="Nakagawa S."/>
        </authorList>
    </citation>
    <scope>NUCLEOTIDE SEQUENCE [LARGE SCALE GENOMIC DNA]</scope>
    <source>
        <strain evidence="16 17">AC55</strain>
    </source>
</reference>
<evidence type="ECO:0000256" key="6">
    <source>
        <dbReference type="ARBA" id="ARBA00022989"/>
    </source>
</evidence>
<evidence type="ECO:0000256" key="1">
    <source>
        <dbReference type="ARBA" id="ARBA00005513"/>
    </source>
</evidence>
<evidence type="ECO:0000256" key="2">
    <source>
        <dbReference type="ARBA" id="ARBA00022448"/>
    </source>
</evidence>
<dbReference type="PANTHER" id="PTHR33445">
    <property type="entry name" value="ATP SYNTHASE SUBUNIT B', CHLOROPLASTIC"/>
    <property type="match status" value="1"/>
</dbReference>
<evidence type="ECO:0000313" key="17">
    <source>
        <dbReference type="Proteomes" id="UP000595564"/>
    </source>
</evidence>
<evidence type="ECO:0000256" key="5">
    <source>
        <dbReference type="ARBA" id="ARBA00022781"/>
    </source>
</evidence>
<protein>
    <recommendedName>
        <fullName evidence="13">ATP synthase subunit b</fullName>
    </recommendedName>
    <alternativeName>
        <fullName evidence="13">ATP synthase F(0) sector subunit b</fullName>
    </alternativeName>
    <alternativeName>
        <fullName evidence="13">ATPase subunit I</fullName>
    </alternativeName>
    <alternativeName>
        <fullName evidence="13">F-type ATPase subunit b</fullName>
        <shortName evidence="13">F-ATPase subunit b</shortName>
    </alternativeName>
</protein>
<keyword evidence="4 13" id="KW-0812">Transmembrane</keyword>
<organism evidence="16 17">
    <name type="scientific">Thermotomaculum hydrothermale</name>
    <dbReference type="NCBI Taxonomy" id="981385"/>
    <lineage>
        <taxon>Bacteria</taxon>
        <taxon>Pseudomonadati</taxon>
        <taxon>Acidobacteriota</taxon>
        <taxon>Holophagae</taxon>
        <taxon>Thermotomaculales</taxon>
        <taxon>Thermotomaculaceae</taxon>
        <taxon>Thermotomaculum</taxon>
    </lineage>
</organism>
<evidence type="ECO:0000256" key="11">
    <source>
        <dbReference type="ARBA" id="ARBA00025614"/>
    </source>
</evidence>
<dbReference type="InterPro" id="IPR002146">
    <property type="entry name" value="ATP_synth_b/b'su_bac/chlpt"/>
</dbReference>